<dbReference type="PRINTS" id="PR00380">
    <property type="entry name" value="KINESINHEAVY"/>
</dbReference>
<protein>
    <recommendedName>
        <fullName evidence="14">Kinesin-like protein KIF14</fullName>
    </recommendedName>
</protein>
<proteinExistence type="inferred from homology"/>
<comment type="caution">
    <text evidence="19">The sequence shown here is derived from an EMBL/GenBank/DDBJ whole genome shotgun (WGS) entry which is preliminary data.</text>
</comment>
<dbReference type="Pfam" id="PF16183">
    <property type="entry name" value="Kinesin_assoc"/>
    <property type="match status" value="1"/>
</dbReference>
<evidence type="ECO:0000259" key="18">
    <source>
        <dbReference type="PROSITE" id="PS50067"/>
    </source>
</evidence>
<evidence type="ECO:0000256" key="17">
    <source>
        <dbReference type="SAM" id="MobiDB-lite"/>
    </source>
</evidence>
<dbReference type="CDD" id="cd22707">
    <property type="entry name" value="FHA_KIF14"/>
    <property type="match status" value="1"/>
</dbReference>
<dbReference type="GO" id="GO:0043066">
    <property type="term" value="P:negative regulation of apoptotic process"/>
    <property type="evidence" value="ECO:0007669"/>
    <property type="project" value="UniProtKB-ARBA"/>
</dbReference>
<feature type="compositionally biased region" description="Polar residues" evidence="17">
    <location>
        <begin position="47"/>
        <end position="59"/>
    </location>
</feature>
<dbReference type="Gene3D" id="3.40.850.10">
    <property type="entry name" value="Kinesin motor domain"/>
    <property type="match status" value="1"/>
</dbReference>
<dbReference type="InterPro" id="IPR056523">
    <property type="entry name" value="4HB_KIF14"/>
</dbReference>
<comment type="subcellular location">
    <subcellularLocation>
        <location evidence="2">Cytoplasm</location>
        <location evidence="2">Cytoskeleton</location>
        <location evidence="2">Spindle</location>
    </subcellularLocation>
    <subcellularLocation>
        <location evidence="3">Midbody</location>
    </subcellularLocation>
    <subcellularLocation>
        <location evidence="1">Nucleus</location>
    </subcellularLocation>
</comment>
<dbReference type="Gene3D" id="2.60.200.20">
    <property type="match status" value="1"/>
</dbReference>
<dbReference type="Pfam" id="PF23313">
    <property type="entry name" value="4HB_KIF14"/>
    <property type="match status" value="1"/>
</dbReference>
<keyword evidence="8 15" id="KW-0067">ATP-binding</keyword>
<feature type="region of interest" description="Disordered" evidence="17">
    <location>
        <begin position="47"/>
        <end position="75"/>
    </location>
</feature>
<dbReference type="GO" id="GO:0007018">
    <property type="term" value="P:microtubule-based movement"/>
    <property type="evidence" value="ECO:0007669"/>
    <property type="project" value="InterPro"/>
</dbReference>
<dbReference type="OrthoDB" id="3176171at2759"/>
<evidence type="ECO:0000256" key="13">
    <source>
        <dbReference type="ARBA" id="ARBA00064520"/>
    </source>
</evidence>
<dbReference type="SUPFAM" id="SSF52540">
    <property type="entry name" value="P-loop containing nucleoside triphosphate hydrolases"/>
    <property type="match status" value="1"/>
</dbReference>
<keyword evidence="5" id="KW-0597">Phosphoprotein</keyword>
<evidence type="ECO:0000256" key="4">
    <source>
        <dbReference type="ARBA" id="ARBA00022490"/>
    </source>
</evidence>
<feature type="compositionally biased region" description="Acidic residues" evidence="17">
    <location>
        <begin position="1068"/>
        <end position="1078"/>
    </location>
</feature>
<keyword evidence="12" id="KW-0539">Nucleus</keyword>
<dbReference type="PROSITE" id="PS50067">
    <property type="entry name" value="KINESIN_MOTOR_2"/>
    <property type="match status" value="1"/>
</dbReference>
<keyword evidence="6" id="KW-0493">Microtubule</keyword>
<dbReference type="GO" id="GO:0048731">
    <property type="term" value="P:system development"/>
    <property type="evidence" value="ECO:0007669"/>
    <property type="project" value="UniProtKB-ARBA"/>
</dbReference>
<feature type="compositionally biased region" description="Polar residues" evidence="17">
    <location>
        <begin position="110"/>
        <end position="123"/>
    </location>
</feature>
<dbReference type="InterPro" id="IPR001752">
    <property type="entry name" value="Kinesin_motor_dom"/>
</dbReference>
<keyword evidence="11" id="KW-0206">Cytoskeleton</keyword>
<evidence type="ECO:0000256" key="11">
    <source>
        <dbReference type="ARBA" id="ARBA00023212"/>
    </source>
</evidence>
<dbReference type="InterPro" id="IPR032405">
    <property type="entry name" value="Kinesin_assoc"/>
</dbReference>
<keyword evidence="10 15" id="KW-0505">Motor protein</keyword>
<feature type="region of interest" description="Disordered" evidence="17">
    <location>
        <begin position="1061"/>
        <end position="1087"/>
    </location>
</feature>
<evidence type="ECO:0000313" key="19">
    <source>
        <dbReference type="EMBL" id="KAF4097755.1"/>
    </source>
</evidence>
<dbReference type="InterPro" id="IPR000253">
    <property type="entry name" value="FHA_dom"/>
</dbReference>
<dbReference type="GO" id="GO:0030496">
    <property type="term" value="C:midbody"/>
    <property type="evidence" value="ECO:0007669"/>
    <property type="project" value="UniProtKB-SubCell"/>
</dbReference>
<evidence type="ECO:0000256" key="5">
    <source>
        <dbReference type="ARBA" id="ARBA00022553"/>
    </source>
</evidence>
<evidence type="ECO:0000256" key="16">
    <source>
        <dbReference type="SAM" id="Coils"/>
    </source>
</evidence>
<feature type="coiled-coil region" evidence="16">
    <location>
        <begin position="826"/>
        <end position="968"/>
    </location>
</feature>
<evidence type="ECO:0000256" key="3">
    <source>
        <dbReference type="ARBA" id="ARBA00004214"/>
    </source>
</evidence>
<keyword evidence="20" id="KW-1185">Reference proteome</keyword>
<dbReference type="CDD" id="cd01365">
    <property type="entry name" value="KISc_KIF1A_KIF1B"/>
    <property type="match status" value="1"/>
</dbReference>
<feature type="coiled-coil region" evidence="16">
    <location>
        <begin position="640"/>
        <end position="692"/>
    </location>
</feature>
<dbReference type="GO" id="GO:0005634">
    <property type="term" value="C:nucleus"/>
    <property type="evidence" value="ECO:0007669"/>
    <property type="project" value="UniProtKB-SubCell"/>
</dbReference>
<evidence type="ECO:0000256" key="15">
    <source>
        <dbReference type="PROSITE-ProRule" id="PRU00283"/>
    </source>
</evidence>
<dbReference type="Pfam" id="PF00225">
    <property type="entry name" value="Kinesin"/>
    <property type="match status" value="1"/>
</dbReference>
<evidence type="ECO:0000313" key="20">
    <source>
        <dbReference type="Proteomes" id="UP000579812"/>
    </source>
</evidence>
<evidence type="ECO:0000256" key="12">
    <source>
        <dbReference type="ARBA" id="ARBA00023242"/>
    </source>
</evidence>
<dbReference type="FunFam" id="3.40.850.10:FF:000042">
    <property type="entry name" value="Kinesin family member 14"/>
    <property type="match status" value="1"/>
</dbReference>
<name>A0A7J6BTW0_9TELE</name>
<dbReference type="GO" id="GO:0005524">
    <property type="term" value="F:ATP binding"/>
    <property type="evidence" value="ECO:0007669"/>
    <property type="project" value="UniProtKB-UniRule"/>
</dbReference>
<gene>
    <name evidence="19" type="ORF">G5714_021763</name>
</gene>
<dbReference type="Proteomes" id="UP000579812">
    <property type="component" value="Unassembled WGS sequence"/>
</dbReference>
<evidence type="ECO:0000256" key="9">
    <source>
        <dbReference type="ARBA" id="ARBA00023054"/>
    </source>
</evidence>
<dbReference type="FunFam" id="2.60.200.20:FF:000020">
    <property type="entry name" value="Kinesin family member 14"/>
    <property type="match status" value="1"/>
</dbReference>
<feature type="region of interest" description="Disordered" evidence="17">
    <location>
        <begin position="110"/>
        <end position="134"/>
    </location>
</feature>
<dbReference type="InterPro" id="IPR027417">
    <property type="entry name" value="P-loop_NTPase"/>
</dbReference>
<feature type="domain" description="Kinesin motor" evidence="18">
    <location>
        <begin position="256"/>
        <end position="600"/>
    </location>
</feature>
<dbReference type="SMART" id="SM00129">
    <property type="entry name" value="KISc"/>
    <property type="match status" value="1"/>
</dbReference>
<organism evidence="19 20">
    <name type="scientific">Onychostoma macrolepis</name>
    <dbReference type="NCBI Taxonomy" id="369639"/>
    <lineage>
        <taxon>Eukaryota</taxon>
        <taxon>Metazoa</taxon>
        <taxon>Chordata</taxon>
        <taxon>Craniata</taxon>
        <taxon>Vertebrata</taxon>
        <taxon>Euteleostomi</taxon>
        <taxon>Actinopterygii</taxon>
        <taxon>Neopterygii</taxon>
        <taxon>Teleostei</taxon>
        <taxon>Ostariophysi</taxon>
        <taxon>Cypriniformes</taxon>
        <taxon>Cyprinidae</taxon>
        <taxon>Acrossocheilinae</taxon>
        <taxon>Onychostoma</taxon>
    </lineage>
</organism>
<comment type="subunit">
    <text evidence="13">Directly interacts with PRC1 within a complex also containing KIF4A, KIF20A and KIF23; targets to the central spindle. Directly interacts with CIT depending on the activation state of the kinase (stronger interaction with the kinase-dead form); targets to the midbody. Interacts with ARRB2; the interaction is detected in the nucleus upon OR1D2 stimulation. Interacts with AKT1; the interaction is detected in the plasma membrane upon INS stimulation and promotes AKT1 phosphorylation. Interacts with SVIL; at midbody during cytokinesis. Interacts with RADIL (via PDZ domain); recruits RADIL to the microtubule network restricting RADIL from interaction with activated RAP1A.</text>
</comment>
<dbReference type="EMBL" id="JAAMOB010000022">
    <property type="protein sequence ID" value="KAF4097755.1"/>
    <property type="molecule type" value="Genomic_DNA"/>
</dbReference>
<dbReference type="InterPro" id="IPR036961">
    <property type="entry name" value="Kinesin_motor_dom_sf"/>
</dbReference>
<evidence type="ECO:0000256" key="8">
    <source>
        <dbReference type="ARBA" id="ARBA00022840"/>
    </source>
</evidence>
<dbReference type="GO" id="GO:0008017">
    <property type="term" value="F:microtubule binding"/>
    <property type="evidence" value="ECO:0007669"/>
    <property type="project" value="InterPro"/>
</dbReference>
<keyword evidence="7 15" id="KW-0547">Nucleotide-binding</keyword>
<dbReference type="PROSITE" id="PS00411">
    <property type="entry name" value="KINESIN_MOTOR_1"/>
    <property type="match status" value="1"/>
</dbReference>
<keyword evidence="4" id="KW-0963">Cytoplasm</keyword>
<dbReference type="SUPFAM" id="SSF49879">
    <property type="entry name" value="SMAD/FHA domain"/>
    <property type="match status" value="1"/>
</dbReference>
<dbReference type="GO" id="GO:0005819">
    <property type="term" value="C:spindle"/>
    <property type="evidence" value="ECO:0007669"/>
    <property type="project" value="UniProtKB-SubCell"/>
</dbReference>
<feature type="binding site" evidence="15">
    <location>
        <begin position="345"/>
        <end position="352"/>
    </location>
    <ligand>
        <name>ATP</name>
        <dbReference type="ChEBI" id="CHEBI:30616"/>
    </ligand>
</feature>
<evidence type="ECO:0000256" key="2">
    <source>
        <dbReference type="ARBA" id="ARBA00004186"/>
    </source>
</evidence>
<sequence>MMDGSKEGETTSTLNKTKEVNRTYVISALPKCGENTFKTPSSGVRLTLQRKPSSRTTANHNEETTQENQRGEKRLTLQRRTRTGSINRTKVLTEPNPARETHEIIKTPGKTSWGAQKTSSEKVSATHEEGKTISTPTRRTQFEKLSVKRDVFERLAGKDASRPTSTKHTTAAARQKSTDTMRSTCGAGGERAQIGGLNRHMTPLAQVRRPPALMSSTPHGGTSVSRAAPAEGHAPLEAVSRSSALRPQELKMENSAVTVAVRVRPFSSREKNEKTRQVIFMNNQETVVQHPDTKQNYTFTFDFSFCSVNESDASFASQQMVYEKLARPLLERAFEGFNTCLFAYGQTGSGKSYTMMGFGEEAGVIPRFCKELFSKLARTETKEISCHLEMSYFEVYNEKIHDLLVAKDEQNQKKMPLRVREHPVYGPYVADLSTNVVTSYADIQTWLALGNKQRATAATGMNDKSSRSHSVFTLVMMQTKTEFVEEEEHDHCITSRINLVDLAGSERCTSAQTSGDRLREGASINKSLLTLGKVISSLSEQAQSRKKVFTPYRESVLTWLLKESLGGNSKTAMIATLSPAASNMEESLSTLRYAQQARMIINIAKVNEDTNAKLIRELKAEVEKLRAAQMSSQGIEPVKMRLFQQEIASLKTKLSQQEHEMAEAHRTWKERLEEAERRKREETKELQRAGVTFKVDNRLPNLVNLNEDPQLSEMLLYMIKEGETKVGKLKSESAHDIQLSGALIADEHCVISSVKGTVSIKPMPNAKTFVNGHLVSECTVLQHGDRVILGGDHYFRFNHPAEVQSGKRASCWSSGDGQKDFEFAKNELLSAQRAQLEAEIEAARLKAKEEMMQGIQVAKEMAQKELSEQKSQYEERIKALERELEEESERKREQELHKKRVVCKIEQLQTAKSLLEQEVTTHKRRLQMEAQATRQAMADHDIRHAKIVEALEAEKRKIAEDLAQIERKRALKMTQTPKTAYPQWDSLKLSLMIEEANKIGAKLRKHTVFSRHEATDKESESGDVQLQVQVQNTKLGISTFWSLEKFQCNLAAMRELEQGESASKDDDVFYDPNDEWEPDLSASSSTSSFSRRRSRSLLKSRRISGRLYEIRVHPIQSLHCAPTQSTGLMNKPPSLHTSTSDSALPAICKDMIGSAVARLRSCQSTEESESLGDKLTLDLLAIHRAVRSITDLYEHLDDDSQENLFVCSTEAQTHLVKATSAVERAVFITMHWVSSIKPSSDSVSQRAEELKMDVKKIGGYLQLLIQGCDSEISSMVTEAQRRVAECMSAALKTIGFLAAVNGTDLLLTEHGSEIINNRSVVDSLRDGIRQCVTDLLLIGQRITTEMHRDLSSAHIPIQKSSAMDVASTLQSYFRCCLSDRSGSSEDRSEDDEGLYLCAIQNTTAKLLALNRAIKDLHLSLLNSLKGSGSDAGLSQTIQSVSKTIDDVINGVLREIPGRRPDSLRLPCEKNITAARDQVHSALQALTAAFDKSTGGVQTLDTDGQFVQPGYGSRNRTVPKVVYSLSSSISTCSRDARWV</sequence>
<dbReference type="InterPro" id="IPR008984">
    <property type="entry name" value="SMAD_FHA_dom_sf"/>
</dbReference>
<feature type="region of interest" description="Disordered" evidence="17">
    <location>
        <begin position="158"/>
        <end position="194"/>
    </location>
</feature>
<dbReference type="GO" id="GO:0003777">
    <property type="term" value="F:microtubule motor activity"/>
    <property type="evidence" value="ECO:0007669"/>
    <property type="project" value="InterPro"/>
</dbReference>
<dbReference type="GO" id="GO:0005874">
    <property type="term" value="C:microtubule"/>
    <property type="evidence" value="ECO:0007669"/>
    <property type="project" value="UniProtKB-KW"/>
</dbReference>
<keyword evidence="9 16" id="KW-0175">Coiled coil</keyword>
<evidence type="ECO:0000256" key="1">
    <source>
        <dbReference type="ARBA" id="ARBA00004123"/>
    </source>
</evidence>
<dbReference type="PANTHER" id="PTHR47117:SF7">
    <property type="entry name" value="KINESIN-LIKE PROTEIN KIF14"/>
    <property type="match status" value="1"/>
</dbReference>
<evidence type="ECO:0000256" key="7">
    <source>
        <dbReference type="ARBA" id="ARBA00022741"/>
    </source>
</evidence>
<dbReference type="SMART" id="SM00240">
    <property type="entry name" value="FHA"/>
    <property type="match status" value="1"/>
</dbReference>
<dbReference type="PANTHER" id="PTHR47117">
    <property type="entry name" value="STAR-RELATED LIPID TRANSFER PROTEIN 9"/>
    <property type="match status" value="1"/>
</dbReference>
<dbReference type="InterPro" id="IPR019821">
    <property type="entry name" value="Kinesin_motor_CS"/>
</dbReference>
<dbReference type="Pfam" id="PF00498">
    <property type="entry name" value="FHA"/>
    <property type="match status" value="1"/>
</dbReference>
<evidence type="ECO:0000256" key="14">
    <source>
        <dbReference type="ARBA" id="ARBA00073220"/>
    </source>
</evidence>
<accession>A0A7J6BTW0</accession>
<comment type="similarity">
    <text evidence="15">Belongs to the TRAFAC class myosin-kinesin ATPase superfamily. Kinesin family.</text>
</comment>
<reference evidence="19 20" key="1">
    <citation type="submission" date="2020-04" db="EMBL/GenBank/DDBJ databases">
        <title>Chromosome-level genome assembly of a cyprinid fish Onychostoma macrolepis by integration of Nanopore Sequencing, Bionano and Hi-C technology.</title>
        <authorList>
            <person name="Wang D."/>
        </authorList>
    </citation>
    <scope>NUCLEOTIDE SEQUENCE [LARGE SCALE GENOMIC DNA]</scope>
    <source>
        <strain evidence="19">SWU-2019</strain>
        <tissue evidence="19">Muscle</tissue>
    </source>
</reference>
<evidence type="ECO:0000256" key="10">
    <source>
        <dbReference type="ARBA" id="ARBA00023175"/>
    </source>
</evidence>
<evidence type="ECO:0000256" key="6">
    <source>
        <dbReference type="ARBA" id="ARBA00022701"/>
    </source>
</evidence>